<dbReference type="PANTHER" id="PTHR48047">
    <property type="entry name" value="GLYCOSYLTRANSFERASE"/>
    <property type="match status" value="1"/>
</dbReference>
<comment type="caution">
    <text evidence="3">The sequence shown here is derived from an EMBL/GenBank/DDBJ whole genome shotgun (WGS) entry which is preliminary data.</text>
</comment>
<organism evidence="3 4">
    <name type="scientific">Dovyalis caffra</name>
    <dbReference type="NCBI Taxonomy" id="77055"/>
    <lineage>
        <taxon>Eukaryota</taxon>
        <taxon>Viridiplantae</taxon>
        <taxon>Streptophyta</taxon>
        <taxon>Embryophyta</taxon>
        <taxon>Tracheophyta</taxon>
        <taxon>Spermatophyta</taxon>
        <taxon>Magnoliopsida</taxon>
        <taxon>eudicotyledons</taxon>
        <taxon>Gunneridae</taxon>
        <taxon>Pentapetalae</taxon>
        <taxon>rosids</taxon>
        <taxon>fabids</taxon>
        <taxon>Malpighiales</taxon>
        <taxon>Salicaceae</taxon>
        <taxon>Flacourtieae</taxon>
        <taxon>Dovyalis</taxon>
    </lineage>
</organism>
<dbReference type="SUPFAM" id="SSF53756">
    <property type="entry name" value="UDP-Glycosyltransferase/glycogen phosphorylase"/>
    <property type="match status" value="1"/>
</dbReference>
<protein>
    <submittedName>
        <fullName evidence="3">Uncharacterized protein</fullName>
    </submittedName>
</protein>
<dbReference type="GO" id="GO:0035251">
    <property type="term" value="F:UDP-glucosyltransferase activity"/>
    <property type="evidence" value="ECO:0007669"/>
    <property type="project" value="TreeGrafter"/>
</dbReference>
<evidence type="ECO:0000256" key="2">
    <source>
        <dbReference type="ARBA" id="ARBA00022676"/>
    </source>
</evidence>
<keyword evidence="2" id="KW-0808">Transferase</keyword>
<reference evidence="3 4" key="1">
    <citation type="submission" date="2024-01" db="EMBL/GenBank/DDBJ databases">
        <authorList>
            <person name="Waweru B."/>
        </authorList>
    </citation>
    <scope>NUCLEOTIDE SEQUENCE [LARGE SCALE GENOMIC DNA]</scope>
</reference>
<accession>A0AAV1SC28</accession>
<comment type="similarity">
    <text evidence="1">Belongs to the UDP-glycosyltransferase family.</text>
</comment>
<evidence type="ECO:0000256" key="1">
    <source>
        <dbReference type="ARBA" id="ARBA00009995"/>
    </source>
</evidence>
<evidence type="ECO:0000313" key="4">
    <source>
        <dbReference type="Proteomes" id="UP001314170"/>
    </source>
</evidence>
<dbReference type="PANTHER" id="PTHR48047:SF45">
    <property type="entry name" value="SCOPOLETIN GLUCOSYLTRANSFERASE-LIKE"/>
    <property type="match status" value="1"/>
</dbReference>
<keyword evidence="4" id="KW-1185">Reference proteome</keyword>
<keyword evidence="2" id="KW-0328">Glycosyltransferase</keyword>
<gene>
    <name evidence="3" type="ORF">DCAF_LOCUS20772</name>
</gene>
<name>A0AAV1SC28_9ROSI</name>
<sequence length="117" mass="13208">MVTWPVSAEQFYNENLVTQILFVGARVPVQKRAAVVGDSVKKEATEKAVTRIMEGKEAEEMRSWARKLGEMATRAVEEAAKRIAFFNRNMESSKAFTALMSMEVKIPQSMPHGHLHK</sequence>
<evidence type="ECO:0000313" key="3">
    <source>
        <dbReference type="EMBL" id="CAK7348080.1"/>
    </source>
</evidence>
<dbReference type="AlphaFoldDB" id="A0AAV1SC28"/>
<dbReference type="Gene3D" id="3.40.50.2000">
    <property type="entry name" value="Glycogen Phosphorylase B"/>
    <property type="match status" value="1"/>
</dbReference>
<dbReference type="EMBL" id="CAWUPB010001173">
    <property type="protein sequence ID" value="CAK7348080.1"/>
    <property type="molecule type" value="Genomic_DNA"/>
</dbReference>
<dbReference type="Proteomes" id="UP001314170">
    <property type="component" value="Unassembled WGS sequence"/>
</dbReference>
<proteinExistence type="inferred from homology"/>